<name>A0A1I4QXD2_9PROT</name>
<dbReference type="AlphaFoldDB" id="A0A1I4QXD2"/>
<dbReference type="Proteomes" id="UP000183287">
    <property type="component" value="Unassembled WGS sequence"/>
</dbReference>
<reference evidence="2" key="1">
    <citation type="submission" date="2016-10" db="EMBL/GenBank/DDBJ databases">
        <authorList>
            <person name="Varghese N."/>
            <person name="Submissions S."/>
        </authorList>
    </citation>
    <scope>NUCLEOTIDE SEQUENCE [LARGE SCALE GENOMIC DNA]</scope>
    <source>
        <strain evidence="2">Nm44</strain>
    </source>
</reference>
<gene>
    <name evidence="1" type="ORF">SAMN05421863_102911</name>
</gene>
<organism evidence="1 2">
    <name type="scientific">Nitrosomonas communis</name>
    <dbReference type="NCBI Taxonomy" id="44574"/>
    <lineage>
        <taxon>Bacteria</taxon>
        <taxon>Pseudomonadati</taxon>
        <taxon>Pseudomonadota</taxon>
        <taxon>Betaproteobacteria</taxon>
        <taxon>Nitrosomonadales</taxon>
        <taxon>Nitrosomonadaceae</taxon>
        <taxon>Nitrosomonas</taxon>
    </lineage>
</organism>
<evidence type="ECO:0000313" key="2">
    <source>
        <dbReference type="Proteomes" id="UP000183287"/>
    </source>
</evidence>
<keyword evidence="2" id="KW-1185">Reference proteome</keyword>
<protein>
    <submittedName>
        <fullName evidence="1">Uncharacterized protein</fullName>
    </submittedName>
</protein>
<dbReference type="EMBL" id="FOUB01000029">
    <property type="protein sequence ID" value="SFM44708.1"/>
    <property type="molecule type" value="Genomic_DNA"/>
</dbReference>
<evidence type="ECO:0000313" key="1">
    <source>
        <dbReference type="EMBL" id="SFM44708.1"/>
    </source>
</evidence>
<sequence>MILELSTLQDINIMNNEALRLCMICDETNLPKADWLKNTFTVNLPEFV</sequence>
<proteinExistence type="predicted"/>
<accession>A0A1I4QXD2</accession>